<dbReference type="Pfam" id="PF00550">
    <property type="entry name" value="PP-binding"/>
    <property type="match status" value="1"/>
</dbReference>
<dbReference type="SUPFAM" id="SSF47336">
    <property type="entry name" value="ACP-like"/>
    <property type="match status" value="1"/>
</dbReference>
<dbReference type="EMBL" id="BMNE01000001">
    <property type="protein sequence ID" value="GGN68496.1"/>
    <property type="molecule type" value="Genomic_DNA"/>
</dbReference>
<dbReference type="SMART" id="SM00827">
    <property type="entry name" value="PKS_AT"/>
    <property type="match status" value="1"/>
</dbReference>
<dbReference type="InterPro" id="IPR001227">
    <property type="entry name" value="Ac_transferase_dom_sf"/>
</dbReference>
<evidence type="ECO:0000256" key="3">
    <source>
        <dbReference type="ARBA" id="ARBA00022679"/>
    </source>
</evidence>
<dbReference type="InterPro" id="IPR020841">
    <property type="entry name" value="PKS_Beta-ketoAc_synthase_dom"/>
</dbReference>
<dbReference type="InterPro" id="IPR050091">
    <property type="entry name" value="PKS_NRPS_Biosynth_Enz"/>
</dbReference>
<keyword evidence="2" id="KW-0597">Phosphoprotein</keyword>
<accession>A0ABQ2K6U3</accession>
<feature type="domain" description="Ketosynthase family 3 (KS3)" evidence="7">
    <location>
        <begin position="31"/>
        <end position="448"/>
    </location>
</feature>
<dbReference type="PANTHER" id="PTHR43775:SF37">
    <property type="entry name" value="SI:DKEY-61P9.11"/>
    <property type="match status" value="1"/>
</dbReference>
<gene>
    <name evidence="8" type="ORF">GCM10011610_05700</name>
</gene>
<dbReference type="Gene3D" id="1.10.1200.10">
    <property type="entry name" value="ACP-like"/>
    <property type="match status" value="1"/>
</dbReference>
<dbReference type="PROSITE" id="PS50075">
    <property type="entry name" value="CARRIER"/>
    <property type="match status" value="1"/>
</dbReference>
<dbReference type="RefSeq" id="WP_189023440.1">
    <property type="nucleotide sequence ID" value="NZ_BMNE01000001.1"/>
</dbReference>
<evidence type="ECO:0000259" key="7">
    <source>
        <dbReference type="PROSITE" id="PS52004"/>
    </source>
</evidence>
<protein>
    <submittedName>
        <fullName evidence="8">Polyketide synthase</fullName>
    </submittedName>
</protein>
<evidence type="ECO:0000256" key="2">
    <source>
        <dbReference type="ARBA" id="ARBA00022553"/>
    </source>
</evidence>
<reference evidence="9" key="1">
    <citation type="journal article" date="2019" name="Int. J. Syst. Evol. Microbiol.">
        <title>The Global Catalogue of Microorganisms (GCM) 10K type strain sequencing project: providing services to taxonomists for standard genome sequencing and annotation.</title>
        <authorList>
            <consortium name="The Broad Institute Genomics Platform"/>
            <consortium name="The Broad Institute Genome Sequencing Center for Infectious Disease"/>
            <person name="Wu L."/>
            <person name="Ma J."/>
        </authorList>
    </citation>
    <scope>NUCLEOTIDE SEQUENCE [LARGE SCALE GENOMIC DNA]</scope>
    <source>
        <strain evidence="9">CGMCC 4.7329</strain>
    </source>
</reference>
<dbReference type="SMART" id="SM00825">
    <property type="entry name" value="PKS_KS"/>
    <property type="match status" value="1"/>
</dbReference>
<proteinExistence type="predicted"/>
<feature type="region of interest" description="Disordered" evidence="5">
    <location>
        <begin position="911"/>
        <end position="933"/>
    </location>
</feature>
<dbReference type="InterPro" id="IPR020806">
    <property type="entry name" value="PKS_PP-bd"/>
</dbReference>
<dbReference type="Pfam" id="PF00698">
    <property type="entry name" value="Acyl_transf_1"/>
    <property type="match status" value="1"/>
</dbReference>
<dbReference type="PANTHER" id="PTHR43775">
    <property type="entry name" value="FATTY ACID SYNTHASE"/>
    <property type="match status" value="1"/>
</dbReference>
<keyword evidence="4" id="KW-0511">Multifunctional enzyme</keyword>
<name>A0ABQ2K6U3_9NOCA</name>
<feature type="domain" description="Carrier" evidence="6">
    <location>
        <begin position="939"/>
        <end position="1016"/>
    </location>
</feature>
<dbReference type="CDD" id="cd00833">
    <property type="entry name" value="PKS"/>
    <property type="match status" value="1"/>
</dbReference>
<dbReference type="SUPFAM" id="SSF52151">
    <property type="entry name" value="FabD/lysophospholipase-like"/>
    <property type="match status" value="1"/>
</dbReference>
<dbReference type="Gene3D" id="3.40.47.10">
    <property type="match status" value="1"/>
</dbReference>
<evidence type="ECO:0000256" key="1">
    <source>
        <dbReference type="ARBA" id="ARBA00022450"/>
    </source>
</evidence>
<comment type="caution">
    <text evidence="8">The sequence shown here is derived from an EMBL/GenBank/DDBJ whole genome shotgun (WGS) entry which is preliminary data.</text>
</comment>
<evidence type="ECO:0000313" key="9">
    <source>
        <dbReference type="Proteomes" id="UP000658127"/>
    </source>
</evidence>
<dbReference type="InterPro" id="IPR014031">
    <property type="entry name" value="Ketoacyl_synth_C"/>
</dbReference>
<dbReference type="PROSITE" id="PS52004">
    <property type="entry name" value="KS3_2"/>
    <property type="match status" value="1"/>
</dbReference>
<dbReference type="SUPFAM" id="SSF55048">
    <property type="entry name" value="Probable ACP-binding domain of malonyl-CoA ACP transacylase"/>
    <property type="match status" value="1"/>
</dbReference>
<dbReference type="PROSITE" id="PS00606">
    <property type="entry name" value="KS3_1"/>
    <property type="match status" value="1"/>
</dbReference>
<dbReference type="InterPro" id="IPR014043">
    <property type="entry name" value="Acyl_transferase_dom"/>
</dbReference>
<dbReference type="SMART" id="SM00823">
    <property type="entry name" value="PKS_PP"/>
    <property type="match status" value="1"/>
</dbReference>
<dbReference type="Proteomes" id="UP000658127">
    <property type="component" value="Unassembled WGS sequence"/>
</dbReference>
<evidence type="ECO:0000313" key="8">
    <source>
        <dbReference type="EMBL" id="GGN68496.1"/>
    </source>
</evidence>
<dbReference type="InterPro" id="IPR018201">
    <property type="entry name" value="Ketoacyl_synth_AS"/>
</dbReference>
<keyword evidence="1" id="KW-0596">Phosphopantetheine</keyword>
<dbReference type="Pfam" id="PF16197">
    <property type="entry name" value="KAsynt_C_assoc"/>
    <property type="match status" value="1"/>
</dbReference>
<dbReference type="SUPFAM" id="SSF53901">
    <property type="entry name" value="Thiolase-like"/>
    <property type="match status" value="1"/>
</dbReference>
<dbReference type="InterPro" id="IPR032821">
    <property type="entry name" value="PKS_assoc"/>
</dbReference>
<keyword evidence="9" id="KW-1185">Reference proteome</keyword>
<dbReference type="InterPro" id="IPR016039">
    <property type="entry name" value="Thiolase-like"/>
</dbReference>
<evidence type="ECO:0000256" key="4">
    <source>
        <dbReference type="ARBA" id="ARBA00023268"/>
    </source>
</evidence>
<sequence length="1020" mass="107081">MTTTTSGAHREILQQSLQEIRRLRAQLAAHSAPAAVLGAAVRMPAGIEDLHGYWSALRDGVDAVTELLGGTDGRRGPGAGVDPNGRYGGLLSTVDSFDAEFFGISPAEAERMDPQQRLVLEVAWEAIEDAGLTLDTLRTATTGVFIGVYGSDYLMMQVADSSGVNAYTAPGGVHSIVANRLSYVLDLSGPSMAVDTACSSSLMALHLAVRALRDGDCDIALVGGVNTILSPVSTTVTEKVLPLAPRGRCRAFDASAEGIVRAEGCGMVVLTRESFAAAGAQRPRAVIRGTAVNHDGRTNGLTAPSPRAQTDLLRRALRDANAEPDDVVYIESHGTGTPLGDPIEFDAIRTVYGAGSDPCPVGAVKTNFGHQEAAAGIAGLIKAILVLEHDEAPANLHLERVNPEIDLTGTRLLLPQAPTPLADRVGPKLAAVSSFGFGGANVHTILESRPRTPADTETGNPSSARADRGTLILPISARSAPAARALAARYAEQLAEADVATAVEICAAAATRRSHLPVRLCLTGATAEELAQRAGSATVISRPKAAPRQRTLFVFSGQGSQWAEMGRALYAEPVAAAELEACEVVVAERAGWSLRAELLAGPADSRLERTDIAQICIAAVEFALTALWRSWGVAPAAVVGHSMGEVVAAAVAGMLTREQAFDILVRRAVLTEKYARGGAMCAVALPADDVAALLDPDSGVGIAAVNGPRSTVITGPAAAVDTVAAAASARAAEVRRLPVDYAFHSTLLAPCAEEFADQLAAITASTPTIPVYSTVTGQRVSADQLSGQHWARNLVDTVLFAPAVTAALRADSTLTTVLEVGPHPVLIRDLAAVAAAAGRSPALVASLRRGRSAADSLHRSLADLYVDGHDITWNAVLDPPGVRVDLPHYPWVRRRYWLPEHIGKIAHTHPVDGATDVREPSAPAPLGRDAHADRPAQLQALTEFVRERIARALQRPIAEIDESTPIREFGLESLVVVEMKNELEAESGILVPLHKLLEVLDRGSARDLAAVIIGADTERP</sequence>
<dbReference type="Pfam" id="PF02801">
    <property type="entry name" value="Ketoacyl-synt_C"/>
    <property type="match status" value="1"/>
</dbReference>
<dbReference type="Gene3D" id="3.40.366.10">
    <property type="entry name" value="Malonyl-Coenzyme A Acyl Carrier Protein, domain 2"/>
    <property type="match status" value="1"/>
</dbReference>
<dbReference type="InterPro" id="IPR016035">
    <property type="entry name" value="Acyl_Trfase/lysoPLipase"/>
</dbReference>
<dbReference type="Pfam" id="PF00109">
    <property type="entry name" value="ketoacyl-synt"/>
    <property type="match status" value="1"/>
</dbReference>
<keyword evidence="3" id="KW-0808">Transferase</keyword>
<dbReference type="InterPro" id="IPR016036">
    <property type="entry name" value="Malonyl_transacylase_ACP-bd"/>
</dbReference>
<dbReference type="InterPro" id="IPR009081">
    <property type="entry name" value="PP-bd_ACP"/>
</dbReference>
<dbReference type="InterPro" id="IPR014030">
    <property type="entry name" value="Ketoacyl_synth_N"/>
</dbReference>
<organism evidence="8 9">
    <name type="scientific">Nocardia rhizosphaerihabitans</name>
    <dbReference type="NCBI Taxonomy" id="1691570"/>
    <lineage>
        <taxon>Bacteria</taxon>
        <taxon>Bacillati</taxon>
        <taxon>Actinomycetota</taxon>
        <taxon>Actinomycetes</taxon>
        <taxon>Mycobacteriales</taxon>
        <taxon>Nocardiaceae</taxon>
        <taxon>Nocardia</taxon>
    </lineage>
</organism>
<evidence type="ECO:0000259" key="6">
    <source>
        <dbReference type="PROSITE" id="PS50075"/>
    </source>
</evidence>
<dbReference type="InterPro" id="IPR036736">
    <property type="entry name" value="ACP-like_sf"/>
</dbReference>
<evidence type="ECO:0000256" key="5">
    <source>
        <dbReference type="SAM" id="MobiDB-lite"/>
    </source>
</evidence>
<dbReference type="Gene3D" id="3.30.70.3290">
    <property type="match status" value="1"/>
</dbReference>